<feature type="transmembrane region" description="Helical" evidence="4">
    <location>
        <begin position="417"/>
        <end position="437"/>
    </location>
</feature>
<dbReference type="InterPro" id="IPR011701">
    <property type="entry name" value="MFS"/>
</dbReference>
<feature type="transmembrane region" description="Helical" evidence="4">
    <location>
        <begin position="126"/>
        <end position="144"/>
    </location>
</feature>
<feature type="transmembrane region" description="Helical" evidence="4">
    <location>
        <begin position="348"/>
        <end position="370"/>
    </location>
</feature>
<dbReference type="EMBL" id="MVBO01000104">
    <property type="protein sequence ID" value="OZJ03099.1"/>
    <property type="molecule type" value="Genomic_DNA"/>
</dbReference>
<dbReference type="SUPFAM" id="SSF103473">
    <property type="entry name" value="MFS general substrate transporter"/>
    <property type="match status" value="1"/>
</dbReference>
<dbReference type="GO" id="GO:0016020">
    <property type="term" value="C:membrane"/>
    <property type="evidence" value="ECO:0007669"/>
    <property type="project" value="UniProtKB-SubCell"/>
</dbReference>
<comment type="similarity">
    <text evidence="2">Belongs to the major facilitator superfamily. Monocarboxylate porter (TC 2.A.1.13) family.</text>
</comment>
<dbReference type="InterPro" id="IPR050327">
    <property type="entry name" value="Proton-linked_MCT"/>
</dbReference>
<reference evidence="6 7" key="1">
    <citation type="journal article" date="2017" name="Mycologia">
        <title>Bifiguratus adelaidae, gen. et sp. nov., a new member of Mucoromycotina in endophytic and soil-dwelling habitats.</title>
        <authorList>
            <person name="Torres-Cruz T.J."/>
            <person name="Billingsley Tobias T.L."/>
            <person name="Almatruk M."/>
            <person name="Hesse C."/>
            <person name="Kuske C.R."/>
            <person name="Desiro A."/>
            <person name="Benucci G.M."/>
            <person name="Bonito G."/>
            <person name="Stajich J.E."/>
            <person name="Dunlap C."/>
            <person name="Arnold A.E."/>
            <person name="Porras-Alfaro A."/>
        </authorList>
    </citation>
    <scope>NUCLEOTIDE SEQUENCE [LARGE SCALE GENOMIC DNA]</scope>
    <source>
        <strain evidence="6 7">AZ0501</strain>
    </source>
</reference>
<evidence type="ECO:0000259" key="5">
    <source>
        <dbReference type="PROSITE" id="PS50850"/>
    </source>
</evidence>
<dbReference type="Pfam" id="PF07690">
    <property type="entry name" value="MFS_1"/>
    <property type="match status" value="1"/>
</dbReference>
<evidence type="ECO:0000256" key="1">
    <source>
        <dbReference type="ARBA" id="ARBA00004141"/>
    </source>
</evidence>
<organism evidence="6 7">
    <name type="scientific">Bifiguratus adelaidae</name>
    <dbReference type="NCBI Taxonomy" id="1938954"/>
    <lineage>
        <taxon>Eukaryota</taxon>
        <taxon>Fungi</taxon>
        <taxon>Fungi incertae sedis</taxon>
        <taxon>Mucoromycota</taxon>
        <taxon>Mucoromycotina</taxon>
        <taxon>Endogonomycetes</taxon>
        <taxon>Endogonales</taxon>
        <taxon>Endogonales incertae sedis</taxon>
        <taxon>Bifiguratus</taxon>
    </lineage>
</organism>
<dbReference type="OrthoDB" id="6499973at2759"/>
<feature type="transmembrane region" description="Helical" evidence="4">
    <location>
        <begin position="96"/>
        <end position="114"/>
    </location>
</feature>
<evidence type="ECO:0000313" key="6">
    <source>
        <dbReference type="EMBL" id="OZJ03099.1"/>
    </source>
</evidence>
<feature type="domain" description="Major facilitator superfamily (MFS) profile" evidence="5">
    <location>
        <begin position="57"/>
        <end position="440"/>
    </location>
</feature>
<keyword evidence="7" id="KW-1185">Reference proteome</keyword>
<feature type="transmembrane region" description="Helical" evidence="4">
    <location>
        <begin position="257"/>
        <end position="281"/>
    </location>
</feature>
<feature type="transmembrane region" description="Helical" evidence="4">
    <location>
        <begin position="293"/>
        <end position="312"/>
    </location>
</feature>
<dbReference type="PROSITE" id="PS50850">
    <property type="entry name" value="MFS"/>
    <property type="match status" value="1"/>
</dbReference>
<dbReference type="Proteomes" id="UP000242875">
    <property type="component" value="Unassembled WGS sequence"/>
</dbReference>
<feature type="transmembrane region" description="Helical" evidence="4">
    <location>
        <begin position="55"/>
        <end position="76"/>
    </location>
</feature>
<proteinExistence type="inferred from homology"/>
<evidence type="ECO:0000313" key="7">
    <source>
        <dbReference type="Proteomes" id="UP000242875"/>
    </source>
</evidence>
<keyword evidence="4" id="KW-1133">Transmembrane helix</keyword>
<protein>
    <recommendedName>
        <fullName evidence="5">Major facilitator superfamily (MFS) profile domain-containing protein</fullName>
    </recommendedName>
</protein>
<feature type="transmembrane region" description="Helical" evidence="4">
    <location>
        <begin position="324"/>
        <end position="342"/>
    </location>
</feature>
<feature type="transmembrane region" description="Helical" evidence="4">
    <location>
        <begin position="183"/>
        <end position="202"/>
    </location>
</feature>
<sequence>MESREHPTEIATSDQNSLADASTVGAEGTPSVHAAEKDALPVTEPLTFPEGGLDAWLCCLAASVSMFCGFGLTNAWGVFQTYYEEKLLTQYDPSTIAWIGSFQLFGMFAGAGLAGPVFDRHGARHLMMWSSLAYIIGIMLSSISTEYYQLFLTQGLIQGFAGGALFGTGMVATNHWFREKRGIATGIVAAGSSLGGVVWPIALNAMLNGSTFGFGWTVRIVGFIDLGLLIVCCILVKGRLPRRDKIYFYDRDLFRNRVFLTYIAALFLCFLGLYIPFFFITVDAINKGISVSYAFYLITIINASSAFGRIIPGLIADKFGRLNVLFLAAAMSALLNFLWITSSNVWEITLFAVAFGFASGSCISLGSAAVGQLCPHPTKIGYYFSVALILCALGGLFGSPIGGALVDAHGGYDRAKIFGGCVGIAGVMLMALTRVFLEPRFFAKV</sequence>
<dbReference type="PANTHER" id="PTHR11360">
    <property type="entry name" value="MONOCARBOXYLATE TRANSPORTER"/>
    <property type="match status" value="1"/>
</dbReference>
<dbReference type="AlphaFoldDB" id="A0A261XXK5"/>
<feature type="transmembrane region" description="Helical" evidence="4">
    <location>
        <begin position="150"/>
        <end position="171"/>
    </location>
</feature>
<keyword evidence="4" id="KW-0812">Transmembrane</keyword>
<dbReference type="InterPro" id="IPR020846">
    <property type="entry name" value="MFS_dom"/>
</dbReference>
<evidence type="ECO:0000256" key="2">
    <source>
        <dbReference type="ARBA" id="ARBA00006727"/>
    </source>
</evidence>
<dbReference type="InterPro" id="IPR036259">
    <property type="entry name" value="MFS_trans_sf"/>
</dbReference>
<feature type="region of interest" description="Disordered" evidence="3">
    <location>
        <begin position="1"/>
        <end position="25"/>
    </location>
</feature>
<feature type="transmembrane region" description="Helical" evidence="4">
    <location>
        <begin position="214"/>
        <end position="236"/>
    </location>
</feature>
<dbReference type="Gene3D" id="1.20.1250.20">
    <property type="entry name" value="MFS general substrate transporter like domains"/>
    <property type="match status" value="2"/>
</dbReference>
<comment type="subcellular location">
    <subcellularLocation>
        <location evidence="1">Membrane</location>
        <topology evidence="1">Multi-pass membrane protein</topology>
    </subcellularLocation>
</comment>
<dbReference type="PANTHER" id="PTHR11360:SF319">
    <property type="entry name" value="MAJOR FACILITATOR SUPERFAMILY (MFS) PROFILE DOMAIN-CONTAINING PROTEIN"/>
    <property type="match status" value="1"/>
</dbReference>
<accession>A0A261XXK5</accession>
<comment type="caution">
    <text evidence="6">The sequence shown here is derived from an EMBL/GenBank/DDBJ whole genome shotgun (WGS) entry which is preliminary data.</text>
</comment>
<dbReference type="GO" id="GO:0022857">
    <property type="term" value="F:transmembrane transporter activity"/>
    <property type="evidence" value="ECO:0007669"/>
    <property type="project" value="InterPro"/>
</dbReference>
<dbReference type="CDD" id="cd17352">
    <property type="entry name" value="MFS_MCT_SLC16"/>
    <property type="match status" value="1"/>
</dbReference>
<name>A0A261XXK5_9FUNG</name>
<keyword evidence="4" id="KW-0472">Membrane</keyword>
<gene>
    <name evidence="6" type="ORF">BZG36_03361</name>
</gene>
<evidence type="ECO:0000256" key="3">
    <source>
        <dbReference type="SAM" id="MobiDB-lite"/>
    </source>
</evidence>
<feature type="transmembrane region" description="Helical" evidence="4">
    <location>
        <begin position="382"/>
        <end position="405"/>
    </location>
</feature>
<feature type="compositionally biased region" description="Polar residues" evidence="3">
    <location>
        <begin position="10"/>
        <end position="20"/>
    </location>
</feature>
<evidence type="ECO:0000256" key="4">
    <source>
        <dbReference type="SAM" id="Phobius"/>
    </source>
</evidence>